<sequence>IFNDKEVLPTRKPITVPTTVPMVKKSIHKRNLYGRIWGLARQATLLAVEKDDNEIITYLQSYINKKCNENHNDLPERPVADVSDNTSET</sequence>
<accession>A0ABN7WUT8</accession>
<keyword evidence="3" id="KW-1185">Reference proteome</keyword>
<feature type="region of interest" description="Disordered" evidence="1">
    <location>
        <begin position="69"/>
        <end position="89"/>
    </location>
</feature>
<gene>
    <name evidence="2" type="ORF">GMARGA_LOCUS35313</name>
</gene>
<feature type="compositionally biased region" description="Basic and acidic residues" evidence="1">
    <location>
        <begin position="69"/>
        <end position="79"/>
    </location>
</feature>
<comment type="caution">
    <text evidence="2">The sequence shown here is derived from an EMBL/GenBank/DDBJ whole genome shotgun (WGS) entry which is preliminary data.</text>
</comment>
<evidence type="ECO:0000256" key="1">
    <source>
        <dbReference type="SAM" id="MobiDB-lite"/>
    </source>
</evidence>
<name>A0ABN7WUT8_GIGMA</name>
<dbReference type="Proteomes" id="UP000789901">
    <property type="component" value="Unassembled WGS sequence"/>
</dbReference>
<evidence type="ECO:0000313" key="2">
    <source>
        <dbReference type="EMBL" id="CAG8841229.1"/>
    </source>
</evidence>
<dbReference type="EMBL" id="CAJVQB010065247">
    <property type="protein sequence ID" value="CAG8841229.1"/>
    <property type="molecule type" value="Genomic_DNA"/>
</dbReference>
<evidence type="ECO:0000313" key="3">
    <source>
        <dbReference type="Proteomes" id="UP000789901"/>
    </source>
</evidence>
<reference evidence="2 3" key="1">
    <citation type="submission" date="2021-06" db="EMBL/GenBank/DDBJ databases">
        <authorList>
            <person name="Kallberg Y."/>
            <person name="Tangrot J."/>
            <person name="Rosling A."/>
        </authorList>
    </citation>
    <scope>NUCLEOTIDE SEQUENCE [LARGE SCALE GENOMIC DNA]</scope>
    <source>
        <strain evidence="2 3">120-4 pot B 10/14</strain>
    </source>
</reference>
<organism evidence="2 3">
    <name type="scientific">Gigaspora margarita</name>
    <dbReference type="NCBI Taxonomy" id="4874"/>
    <lineage>
        <taxon>Eukaryota</taxon>
        <taxon>Fungi</taxon>
        <taxon>Fungi incertae sedis</taxon>
        <taxon>Mucoromycota</taxon>
        <taxon>Glomeromycotina</taxon>
        <taxon>Glomeromycetes</taxon>
        <taxon>Diversisporales</taxon>
        <taxon>Gigasporaceae</taxon>
        <taxon>Gigaspora</taxon>
    </lineage>
</organism>
<proteinExistence type="predicted"/>
<protein>
    <submittedName>
        <fullName evidence="2">26486_t:CDS:1</fullName>
    </submittedName>
</protein>
<feature type="non-terminal residue" evidence="2">
    <location>
        <position position="1"/>
    </location>
</feature>